<protein>
    <submittedName>
        <fullName evidence="1">Uncharacterized protein</fullName>
    </submittedName>
</protein>
<keyword evidence="4" id="KW-1185">Reference proteome</keyword>
<organism evidence="1 3">
    <name type="scientific">Rhizobium tibeticum</name>
    <dbReference type="NCBI Taxonomy" id="501024"/>
    <lineage>
        <taxon>Bacteria</taxon>
        <taxon>Pseudomonadati</taxon>
        <taxon>Pseudomonadota</taxon>
        <taxon>Alphaproteobacteria</taxon>
        <taxon>Hyphomicrobiales</taxon>
        <taxon>Rhizobiaceae</taxon>
        <taxon>Rhizobium/Agrobacterium group</taxon>
        <taxon>Rhizobium</taxon>
    </lineage>
</organism>
<dbReference type="Proteomes" id="UP000198939">
    <property type="component" value="Unassembled WGS sequence"/>
</dbReference>
<dbReference type="EMBL" id="FOCV01000045">
    <property type="protein sequence ID" value="SEP16880.1"/>
    <property type="molecule type" value="Genomic_DNA"/>
</dbReference>
<dbReference type="EMBL" id="FNXB01000055">
    <property type="protein sequence ID" value="SEI19209.1"/>
    <property type="molecule type" value="Genomic_DNA"/>
</dbReference>
<sequence length="68" mass="7230">MSAEVEAYNKGAGGGQVSVSNCCSLESERDALLAAQKDSAMATLTPAAALLCGIKVRWFARRGHNYWP</sequence>
<evidence type="ECO:0000313" key="3">
    <source>
        <dbReference type="Proteomes" id="UP000183063"/>
    </source>
</evidence>
<evidence type="ECO:0000313" key="4">
    <source>
        <dbReference type="Proteomes" id="UP000198939"/>
    </source>
</evidence>
<reference evidence="2 4" key="3">
    <citation type="submission" date="2016-10" db="EMBL/GenBank/DDBJ databases">
        <authorList>
            <person name="Varghese N."/>
            <person name="Submissions S."/>
        </authorList>
    </citation>
    <scope>NUCLEOTIDE SEQUENCE [LARGE SCALE GENOMIC DNA]</scope>
    <source>
        <strain evidence="2 4">CGMCC 1.7071</strain>
    </source>
</reference>
<accession>A0A1H8VNL5</accession>
<reference evidence="3" key="2">
    <citation type="submission" date="2016-10" db="EMBL/GenBank/DDBJ databases">
        <authorList>
            <person name="Wibberg D."/>
        </authorList>
    </citation>
    <scope>NUCLEOTIDE SEQUENCE [LARGE SCALE GENOMIC DNA]</scope>
</reference>
<dbReference type="Proteomes" id="UP000183063">
    <property type="component" value="Unassembled WGS sequence"/>
</dbReference>
<gene>
    <name evidence="1" type="ORF">RTCCBAU85039_6105</name>
    <name evidence="2" type="ORF">SAMN05216228_10455</name>
</gene>
<dbReference type="AlphaFoldDB" id="A0A1H8VNL5"/>
<name>A0A1H8VNL5_9HYPH</name>
<proteinExistence type="predicted"/>
<reference evidence="1" key="1">
    <citation type="submission" date="2016-10" db="EMBL/GenBank/DDBJ databases">
        <authorList>
            <person name="de Groot N.N."/>
        </authorList>
    </citation>
    <scope>NUCLEOTIDE SEQUENCE [LARGE SCALE GENOMIC DNA]</scope>
    <source>
        <strain evidence="1">CCBAU85039</strain>
    </source>
</reference>
<evidence type="ECO:0000313" key="2">
    <source>
        <dbReference type="EMBL" id="SEP16880.1"/>
    </source>
</evidence>
<evidence type="ECO:0000313" key="1">
    <source>
        <dbReference type="EMBL" id="SEI19209.1"/>
    </source>
</evidence>